<dbReference type="Proteomes" id="UP000193964">
    <property type="component" value="Unassembled WGS sequence"/>
</dbReference>
<evidence type="ECO:0000256" key="2">
    <source>
        <dbReference type="SAM" id="Phobius"/>
    </source>
</evidence>
<reference evidence="3 4" key="1">
    <citation type="submission" date="2016-01" db="EMBL/GenBank/DDBJ databases">
        <title>The new phylogeny of the genus Mycobacterium.</title>
        <authorList>
            <person name="Tarcisio F."/>
            <person name="Conor M."/>
            <person name="Antonella G."/>
            <person name="Elisabetta G."/>
            <person name="Giulia F.S."/>
            <person name="Sara T."/>
            <person name="Anna F."/>
            <person name="Clotilde B."/>
            <person name="Roberto B."/>
            <person name="Veronica D.S."/>
            <person name="Fabio R."/>
            <person name="Monica P."/>
            <person name="Olivier J."/>
            <person name="Enrico T."/>
            <person name="Nicola S."/>
        </authorList>
    </citation>
    <scope>NUCLEOTIDE SEQUENCE [LARGE SCALE GENOMIC DNA]</scope>
    <source>
        <strain evidence="3 4">ATCC 700010</strain>
    </source>
</reference>
<proteinExistence type="predicted"/>
<name>A0A1X2FJE6_9MYCO</name>
<organism evidence="3 4">
    <name type="scientific">Mycolicibacterium wolinskyi</name>
    <dbReference type="NCBI Taxonomy" id="59750"/>
    <lineage>
        <taxon>Bacteria</taxon>
        <taxon>Bacillati</taxon>
        <taxon>Actinomycetota</taxon>
        <taxon>Actinomycetes</taxon>
        <taxon>Mycobacteriales</taxon>
        <taxon>Mycobacteriaceae</taxon>
        <taxon>Mycolicibacterium</taxon>
    </lineage>
</organism>
<feature type="region of interest" description="Disordered" evidence="1">
    <location>
        <begin position="207"/>
        <end position="227"/>
    </location>
</feature>
<comment type="caution">
    <text evidence="3">The sequence shown here is derived from an EMBL/GenBank/DDBJ whole genome shotgun (WGS) entry which is preliminary data.</text>
</comment>
<keyword evidence="2" id="KW-0472">Membrane</keyword>
<gene>
    <name evidence="3" type="ORF">AWC31_14760</name>
</gene>
<dbReference type="OrthoDB" id="4656918at2"/>
<keyword evidence="2" id="KW-1133">Transmembrane helix</keyword>
<evidence type="ECO:0000313" key="3">
    <source>
        <dbReference type="EMBL" id="ORX18554.1"/>
    </source>
</evidence>
<dbReference type="EMBL" id="LQQA01000005">
    <property type="protein sequence ID" value="ORX18554.1"/>
    <property type="molecule type" value="Genomic_DNA"/>
</dbReference>
<dbReference type="RefSeq" id="WP_085142779.1">
    <property type="nucleotide sequence ID" value="NZ_JACKUA010000023.1"/>
</dbReference>
<accession>A0A1X2FJE6</accession>
<feature type="transmembrane region" description="Helical" evidence="2">
    <location>
        <begin position="22"/>
        <end position="43"/>
    </location>
</feature>
<keyword evidence="2" id="KW-0812">Transmembrane</keyword>
<sequence length="348" mass="37523">MGTAAAQWTGGPPPNKPDKTKWILGGVALVAIIALAIVGTMHFTRPDAGASNADAPGNNTHTEFASADDTGPAGIITDDSTCEAWRTISHDMEAVSDAVKWNEQDYSVPATQWNPDQRAAFEKKRTALTAAMPNVADLAKQTPHRVMRELYGQYIAYSQAWIDAMPTYSPPDNYTVAASNVFYTALNRVCDAIYFRGAQQTAPLIATASPPSDAQAPSSDSASRPGRFLSDNHGTCGDWMALVTRFDHDPRADAWADLDPNIAVAEWSPEYKAVVDAVLPLLVAYADDMERLGRDSGNPVWEDFAVLAAQYVRAYIEAAPTFSPNYADMTLTATAVANAINWACKAQS</sequence>
<evidence type="ECO:0000256" key="1">
    <source>
        <dbReference type="SAM" id="MobiDB-lite"/>
    </source>
</evidence>
<evidence type="ECO:0000313" key="4">
    <source>
        <dbReference type="Proteomes" id="UP000193964"/>
    </source>
</evidence>
<protein>
    <submittedName>
        <fullName evidence="3">Uncharacterized protein</fullName>
    </submittedName>
</protein>
<dbReference type="AlphaFoldDB" id="A0A1X2FJE6"/>
<feature type="compositionally biased region" description="Low complexity" evidence="1">
    <location>
        <begin position="208"/>
        <end position="225"/>
    </location>
</feature>